<evidence type="ECO:0000256" key="1">
    <source>
        <dbReference type="SAM" id="SignalP"/>
    </source>
</evidence>
<evidence type="ECO:0000259" key="2">
    <source>
        <dbReference type="Pfam" id="PF13670"/>
    </source>
</evidence>
<proteinExistence type="predicted"/>
<dbReference type="Pfam" id="PF13670">
    <property type="entry name" value="PepSY_2"/>
    <property type="match status" value="1"/>
</dbReference>
<comment type="caution">
    <text evidence="3">The sequence shown here is derived from an EMBL/GenBank/DDBJ whole genome shotgun (WGS) entry which is preliminary data.</text>
</comment>
<protein>
    <submittedName>
        <fullName evidence="3">PepSY domain-containing protein</fullName>
    </submittedName>
</protein>
<gene>
    <name evidence="3" type="ORF">E5S66_05125</name>
</gene>
<feature type="chain" id="PRO_5024355109" evidence="1">
    <location>
        <begin position="26"/>
        <end position="94"/>
    </location>
</feature>
<dbReference type="EMBL" id="SROY01000002">
    <property type="protein sequence ID" value="TLX21920.1"/>
    <property type="molecule type" value="Genomic_DNA"/>
</dbReference>
<dbReference type="STRING" id="1123377.GCA_000423885_00744"/>
<dbReference type="AlphaFoldDB" id="A0A5R9PH26"/>
<feature type="signal peptide" evidence="1">
    <location>
        <begin position="1"/>
        <end position="25"/>
    </location>
</feature>
<accession>A0A5R9PH26</accession>
<dbReference type="RefSeq" id="WP_138348108.1">
    <property type="nucleotide sequence ID" value="NZ_SROY01000002.1"/>
</dbReference>
<dbReference type="Proteomes" id="UP000308508">
    <property type="component" value="Unassembled WGS sequence"/>
</dbReference>
<keyword evidence="1" id="KW-0732">Signal</keyword>
<keyword evidence="4" id="KW-1185">Reference proteome</keyword>
<organism evidence="3 4">
    <name type="scientific">Thermomonas fusca</name>
    <dbReference type="NCBI Taxonomy" id="215690"/>
    <lineage>
        <taxon>Bacteria</taxon>
        <taxon>Pseudomonadati</taxon>
        <taxon>Pseudomonadota</taxon>
        <taxon>Gammaproteobacteria</taxon>
        <taxon>Lysobacterales</taxon>
        <taxon>Lysobacteraceae</taxon>
        <taxon>Thermomonas</taxon>
    </lineage>
</organism>
<evidence type="ECO:0000313" key="3">
    <source>
        <dbReference type="EMBL" id="TLX21920.1"/>
    </source>
</evidence>
<feature type="domain" description="PepSY" evidence="2">
    <location>
        <begin position="10"/>
        <end position="90"/>
    </location>
</feature>
<reference evidence="3 4" key="1">
    <citation type="submission" date="2019-04" db="EMBL/GenBank/DDBJ databases">
        <authorList>
            <person name="Grouzdev D.S."/>
            <person name="Nazina T.N."/>
        </authorList>
    </citation>
    <scope>NUCLEOTIDE SEQUENCE [LARGE SCALE GENOMIC DNA]</scope>
    <source>
        <strain evidence="3 4">SHC 3-19</strain>
    </source>
</reference>
<sequence>MKAPLLSVITLATVTAALFAPAAIAGPKCTDAPRSKWLPEKTMQDRITSAGYVIDKFKVSGSCYEIYGKDKAGNRVEIYYDPTNGKVVKENIDD</sequence>
<evidence type="ECO:0000313" key="4">
    <source>
        <dbReference type="Proteomes" id="UP000308508"/>
    </source>
</evidence>
<name>A0A5R9PH26_9GAMM</name>
<dbReference type="InterPro" id="IPR025711">
    <property type="entry name" value="PepSY"/>
</dbReference>